<evidence type="ECO:0000256" key="1">
    <source>
        <dbReference type="ARBA" id="ARBA00012417"/>
    </source>
</evidence>
<evidence type="ECO:0000256" key="6">
    <source>
        <dbReference type="ARBA" id="ARBA00022932"/>
    </source>
</evidence>
<dbReference type="Gene3D" id="3.40.50.300">
    <property type="entry name" value="P-loop containing nucleotide triphosphate hydrolases"/>
    <property type="match status" value="1"/>
</dbReference>
<dbReference type="Pfam" id="PF21694">
    <property type="entry name" value="DNA_pol3_delta_C"/>
    <property type="match status" value="1"/>
</dbReference>
<reference evidence="12" key="1">
    <citation type="submission" date="2017-09" db="EMBL/GenBank/DDBJ databases">
        <title>Depth-based differentiation of microbial function through sediment-hosted aquifers and enrichment of novel symbionts in the deep terrestrial subsurface.</title>
        <authorList>
            <person name="Probst A.J."/>
            <person name="Ladd B."/>
            <person name="Jarett J.K."/>
            <person name="Geller-Mcgrath D.E."/>
            <person name="Sieber C.M.K."/>
            <person name="Emerson J.B."/>
            <person name="Anantharaman K."/>
            <person name="Thomas B.C."/>
            <person name="Malmstrom R."/>
            <person name="Stieglmeier M."/>
            <person name="Klingl A."/>
            <person name="Woyke T."/>
            <person name="Ryan C.M."/>
            <person name="Banfield J.F."/>
        </authorList>
    </citation>
    <scope>NUCLEOTIDE SEQUENCE [LARGE SCALE GENOMIC DNA]</scope>
</reference>
<evidence type="ECO:0000256" key="2">
    <source>
        <dbReference type="ARBA" id="ARBA00017703"/>
    </source>
</evidence>
<comment type="similarity">
    <text evidence="7">Belongs to the DNA polymerase HolA subunit family.</text>
</comment>
<dbReference type="InterPro" id="IPR048466">
    <property type="entry name" value="DNA_pol3_delta-like_C"/>
</dbReference>
<dbReference type="GO" id="GO:0009360">
    <property type="term" value="C:DNA polymerase III complex"/>
    <property type="evidence" value="ECO:0007669"/>
    <property type="project" value="InterPro"/>
</dbReference>
<dbReference type="Gene3D" id="1.10.8.60">
    <property type="match status" value="1"/>
</dbReference>
<dbReference type="Proteomes" id="UP000231464">
    <property type="component" value="Unassembled WGS sequence"/>
</dbReference>
<dbReference type="SUPFAM" id="SSF48019">
    <property type="entry name" value="post-AAA+ oligomerization domain-like"/>
    <property type="match status" value="1"/>
</dbReference>
<dbReference type="InterPro" id="IPR010372">
    <property type="entry name" value="DNA_pol3_delta_N"/>
</dbReference>
<comment type="catalytic activity">
    <reaction evidence="8">
        <text>DNA(n) + a 2'-deoxyribonucleoside 5'-triphosphate = DNA(n+1) + diphosphate</text>
        <dbReference type="Rhea" id="RHEA:22508"/>
        <dbReference type="Rhea" id="RHEA-COMP:17339"/>
        <dbReference type="Rhea" id="RHEA-COMP:17340"/>
        <dbReference type="ChEBI" id="CHEBI:33019"/>
        <dbReference type="ChEBI" id="CHEBI:61560"/>
        <dbReference type="ChEBI" id="CHEBI:173112"/>
        <dbReference type="EC" id="2.7.7.7"/>
    </reaction>
</comment>
<accession>A0A2M6WB90</accession>
<dbReference type="InterPro" id="IPR008921">
    <property type="entry name" value="DNA_pol3_clamp-load_cplx_C"/>
</dbReference>
<evidence type="ECO:0000313" key="12">
    <source>
        <dbReference type="Proteomes" id="UP000231464"/>
    </source>
</evidence>
<dbReference type="Gene3D" id="1.20.272.10">
    <property type="match status" value="1"/>
</dbReference>
<dbReference type="EMBL" id="PFBP01000012">
    <property type="protein sequence ID" value="PIT90024.1"/>
    <property type="molecule type" value="Genomic_DNA"/>
</dbReference>
<dbReference type="AlphaFoldDB" id="A0A2M6WB90"/>
<feature type="domain" description="DNA polymerase III delta subunit-like C-terminal" evidence="10">
    <location>
        <begin position="187"/>
        <end position="304"/>
    </location>
</feature>
<evidence type="ECO:0000256" key="3">
    <source>
        <dbReference type="ARBA" id="ARBA00022679"/>
    </source>
</evidence>
<evidence type="ECO:0000259" key="9">
    <source>
        <dbReference type="Pfam" id="PF06144"/>
    </source>
</evidence>
<protein>
    <recommendedName>
        <fullName evidence="2">DNA polymerase III subunit delta</fullName>
        <ecNumber evidence="1">2.7.7.7</ecNumber>
    </recommendedName>
</protein>
<dbReference type="PANTHER" id="PTHR34388:SF1">
    <property type="entry name" value="DNA POLYMERASE III SUBUNIT DELTA"/>
    <property type="match status" value="1"/>
</dbReference>
<evidence type="ECO:0000256" key="7">
    <source>
        <dbReference type="ARBA" id="ARBA00034754"/>
    </source>
</evidence>
<dbReference type="InterPro" id="IPR027417">
    <property type="entry name" value="P-loop_NTPase"/>
</dbReference>
<organism evidence="11 12">
    <name type="scientific">Candidatus Kuenenbacteria bacterium CG10_big_fil_rev_8_21_14_0_10_36_11</name>
    <dbReference type="NCBI Taxonomy" id="1974618"/>
    <lineage>
        <taxon>Bacteria</taxon>
        <taxon>Candidatus Kueneniibacteriota</taxon>
    </lineage>
</organism>
<dbReference type="GO" id="GO:0003677">
    <property type="term" value="F:DNA binding"/>
    <property type="evidence" value="ECO:0007669"/>
    <property type="project" value="InterPro"/>
</dbReference>
<keyword evidence="3" id="KW-0808">Transferase</keyword>
<dbReference type="InterPro" id="IPR005790">
    <property type="entry name" value="DNA_polIII_delta"/>
</dbReference>
<dbReference type="PANTHER" id="PTHR34388">
    <property type="entry name" value="DNA POLYMERASE III SUBUNIT DELTA"/>
    <property type="match status" value="1"/>
</dbReference>
<dbReference type="GO" id="GO:0006261">
    <property type="term" value="P:DNA-templated DNA replication"/>
    <property type="evidence" value="ECO:0007669"/>
    <property type="project" value="TreeGrafter"/>
</dbReference>
<keyword evidence="5" id="KW-0235">DNA replication</keyword>
<evidence type="ECO:0000259" key="10">
    <source>
        <dbReference type="Pfam" id="PF21694"/>
    </source>
</evidence>
<sequence length="305" mass="35066">MIYFVYGMDNYRAKEKLKELREKYADFEWQKIEGEKISLDELSGRIKSASLLSPKRFIVLENLTLNKAQKEISQFFNGNQSALDNQNDIFVFFENKADKKTSLYKFLSQSKNKFELENLAGAELKKWILNYAQKKGGQIEPQALQEILAGEQSDLQFLALELDKLLAYDKKITAASVNLLTAASFDTNIFNLTDAVGAGDKARALKLLNYQFNSGAEPLYLLSMIIRQFRILIQIKETSLKNNNYNLIAKELDLHPFVVQKTISQIKKYSFEELEHKYAELLQIDLMLKSSKIPAEVVLTKFVME</sequence>
<dbReference type="NCBIfam" id="TIGR01128">
    <property type="entry name" value="holA"/>
    <property type="match status" value="1"/>
</dbReference>
<dbReference type="Pfam" id="PF06144">
    <property type="entry name" value="DNA_pol3_delta"/>
    <property type="match status" value="1"/>
</dbReference>
<feature type="domain" description="DNA polymerase III delta N-terminal" evidence="9">
    <location>
        <begin position="3"/>
        <end position="113"/>
    </location>
</feature>
<keyword evidence="6" id="KW-0239">DNA-directed DNA polymerase</keyword>
<proteinExistence type="inferred from homology"/>
<dbReference type="EC" id="2.7.7.7" evidence="1"/>
<name>A0A2M6WB90_9BACT</name>
<dbReference type="GO" id="GO:0003887">
    <property type="term" value="F:DNA-directed DNA polymerase activity"/>
    <property type="evidence" value="ECO:0007669"/>
    <property type="project" value="UniProtKB-KW"/>
</dbReference>
<comment type="caution">
    <text evidence="11">The sequence shown here is derived from an EMBL/GenBank/DDBJ whole genome shotgun (WGS) entry which is preliminary data.</text>
</comment>
<evidence type="ECO:0000313" key="11">
    <source>
        <dbReference type="EMBL" id="PIT90024.1"/>
    </source>
</evidence>
<dbReference type="SUPFAM" id="SSF52540">
    <property type="entry name" value="P-loop containing nucleoside triphosphate hydrolases"/>
    <property type="match status" value="1"/>
</dbReference>
<gene>
    <name evidence="11" type="primary">holA</name>
    <name evidence="11" type="ORF">COU23_00805</name>
</gene>
<evidence type="ECO:0000256" key="5">
    <source>
        <dbReference type="ARBA" id="ARBA00022705"/>
    </source>
</evidence>
<evidence type="ECO:0000256" key="8">
    <source>
        <dbReference type="ARBA" id="ARBA00049244"/>
    </source>
</evidence>
<keyword evidence="4" id="KW-0548">Nucleotidyltransferase</keyword>
<evidence type="ECO:0000256" key="4">
    <source>
        <dbReference type="ARBA" id="ARBA00022695"/>
    </source>
</evidence>